<dbReference type="AlphaFoldDB" id="A0A383AXG0"/>
<proteinExistence type="predicted"/>
<feature type="non-terminal residue" evidence="1">
    <location>
        <position position="1"/>
    </location>
</feature>
<accession>A0A383AXG0</accession>
<dbReference type="EMBL" id="UINC01195800">
    <property type="protein sequence ID" value="SVE12537.1"/>
    <property type="molecule type" value="Genomic_DNA"/>
</dbReference>
<name>A0A383AXG0_9ZZZZ</name>
<sequence>KLNDYRINHVMVDMALQFPQGSYLFPALLPKGNAPDSIKNFSHIHYRRGDYNSGELGMALQIEGTDSSYFTLQGYRTSPPVIYSSSSWDDNLQNYFMSYEHLAEEGSMAVDFMYHLEDYHLPLLLYLEHERKMESFHGGVGLKKKWKNLSIEFHPAFQLTHAKTLQVSYLTLWNNFSSKFNFWDHFNLNLHQQSKVIMAEKENQLSEIETHILSPKLQYNSGGITLEGGAVLYTGLFEPEGKATWRYK</sequence>
<feature type="non-terminal residue" evidence="1">
    <location>
        <position position="248"/>
    </location>
</feature>
<evidence type="ECO:0008006" key="2">
    <source>
        <dbReference type="Google" id="ProtNLM"/>
    </source>
</evidence>
<evidence type="ECO:0000313" key="1">
    <source>
        <dbReference type="EMBL" id="SVE12537.1"/>
    </source>
</evidence>
<organism evidence="1">
    <name type="scientific">marine metagenome</name>
    <dbReference type="NCBI Taxonomy" id="408172"/>
    <lineage>
        <taxon>unclassified sequences</taxon>
        <taxon>metagenomes</taxon>
        <taxon>ecological metagenomes</taxon>
    </lineage>
</organism>
<protein>
    <recommendedName>
        <fullName evidence="2">TonB-dependent receptor-like beta-barrel domain-containing protein</fullName>
    </recommendedName>
</protein>
<gene>
    <name evidence="1" type="ORF">METZ01_LOCUS465391</name>
</gene>
<reference evidence="1" key="1">
    <citation type="submission" date="2018-05" db="EMBL/GenBank/DDBJ databases">
        <authorList>
            <person name="Lanie J.A."/>
            <person name="Ng W.-L."/>
            <person name="Kazmierczak K.M."/>
            <person name="Andrzejewski T.M."/>
            <person name="Davidsen T.M."/>
            <person name="Wayne K.J."/>
            <person name="Tettelin H."/>
            <person name="Glass J.I."/>
            <person name="Rusch D."/>
            <person name="Podicherti R."/>
            <person name="Tsui H.-C.T."/>
            <person name="Winkler M.E."/>
        </authorList>
    </citation>
    <scope>NUCLEOTIDE SEQUENCE</scope>
</reference>